<dbReference type="GO" id="GO:0016987">
    <property type="term" value="F:sigma factor activity"/>
    <property type="evidence" value="ECO:0007669"/>
    <property type="project" value="UniProtKB-KW"/>
</dbReference>
<dbReference type="InterPro" id="IPR014284">
    <property type="entry name" value="RNA_pol_sigma-70_dom"/>
</dbReference>
<name>A0A543BM12_9MICO</name>
<feature type="domain" description="RNA polymerase sigma factor 70 region 4 type 2" evidence="6">
    <location>
        <begin position="117"/>
        <end position="169"/>
    </location>
</feature>
<evidence type="ECO:0000256" key="3">
    <source>
        <dbReference type="ARBA" id="ARBA00023082"/>
    </source>
</evidence>
<dbReference type="InterPro" id="IPR036388">
    <property type="entry name" value="WH-like_DNA-bd_sf"/>
</dbReference>
<evidence type="ECO:0000256" key="1">
    <source>
        <dbReference type="ARBA" id="ARBA00010641"/>
    </source>
</evidence>
<comment type="similarity">
    <text evidence="1">Belongs to the sigma-70 factor family. ECF subfamily.</text>
</comment>
<dbReference type="InterPro" id="IPR013324">
    <property type="entry name" value="RNA_pol_sigma_r3/r4-like"/>
</dbReference>
<evidence type="ECO:0000313" key="7">
    <source>
        <dbReference type="EMBL" id="TQL85862.1"/>
    </source>
</evidence>
<dbReference type="Pfam" id="PF08281">
    <property type="entry name" value="Sigma70_r4_2"/>
    <property type="match status" value="1"/>
</dbReference>
<dbReference type="GO" id="GO:0006352">
    <property type="term" value="P:DNA-templated transcription initiation"/>
    <property type="evidence" value="ECO:0007669"/>
    <property type="project" value="InterPro"/>
</dbReference>
<evidence type="ECO:0000256" key="5">
    <source>
        <dbReference type="ARBA" id="ARBA00023163"/>
    </source>
</evidence>
<evidence type="ECO:0000313" key="8">
    <source>
        <dbReference type="Proteomes" id="UP000317209"/>
    </source>
</evidence>
<dbReference type="RefSeq" id="WP_141871775.1">
    <property type="nucleotide sequence ID" value="NZ_VFOX01000001.1"/>
</dbReference>
<protein>
    <submittedName>
        <fullName evidence="7">RNA polymerase sigma-70 factor (ECF subfamily)</fullName>
    </submittedName>
</protein>
<dbReference type="NCBIfam" id="TIGR02937">
    <property type="entry name" value="sigma70-ECF"/>
    <property type="match status" value="1"/>
</dbReference>
<dbReference type="Proteomes" id="UP000317209">
    <property type="component" value="Unassembled WGS sequence"/>
</dbReference>
<dbReference type="InterPro" id="IPR039425">
    <property type="entry name" value="RNA_pol_sigma-70-like"/>
</dbReference>
<evidence type="ECO:0000256" key="4">
    <source>
        <dbReference type="ARBA" id="ARBA00023125"/>
    </source>
</evidence>
<dbReference type="InterPro" id="IPR013249">
    <property type="entry name" value="RNA_pol_sigma70_r4_t2"/>
</dbReference>
<sequence>MTGRSEDPNSLQDEVFTRVFDANWAALRHHIEGAVADDDEVTEIVSAVFLEAWTRLDVAKPMGRVWLFRAADRELRARTGRAPSRLAVLDAVHHGMAGTSEEPGEADLSADQMPDRDSVLRALAVLTSRQRRIIMLAYWDGLTEGEISELTRYPRRSVRTMLRRAEKRMRDALGLEGASEREG</sequence>
<reference evidence="7 8" key="1">
    <citation type="submission" date="2019-06" db="EMBL/GenBank/DDBJ databases">
        <title>Sequencing the genomes of 1000 actinobacteria strains.</title>
        <authorList>
            <person name="Klenk H.-P."/>
        </authorList>
    </citation>
    <scope>NUCLEOTIDE SEQUENCE [LARGE SCALE GENOMIC DNA]</scope>
    <source>
        <strain evidence="7 8">DSM 20169</strain>
    </source>
</reference>
<dbReference type="CDD" id="cd06171">
    <property type="entry name" value="Sigma70_r4"/>
    <property type="match status" value="1"/>
</dbReference>
<dbReference type="Gene3D" id="1.10.1740.10">
    <property type="match status" value="1"/>
</dbReference>
<dbReference type="OrthoDB" id="4184921at2"/>
<keyword evidence="3" id="KW-0731">Sigma factor</keyword>
<comment type="caution">
    <text evidence="7">The sequence shown here is derived from an EMBL/GenBank/DDBJ whole genome shotgun (WGS) entry which is preliminary data.</text>
</comment>
<dbReference type="Gene3D" id="1.10.10.10">
    <property type="entry name" value="Winged helix-like DNA-binding domain superfamily/Winged helix DNA-binding domain"/>
    <property type="match status" value="1"/>
</dbReference>
<dbReference type="GO" id="GO:0003677">
    <property type="term" value="F:DNA binding"/>
    <property type="evidence" value="ECO:0007669"/>
    <property type="project" value="UniProtKB-KW"/>
</dbReference>
<keyword evidence="2" id="KW-0805">Transcription regulation</keyword>
<accession>A0A543BM12</accession>
<gene>
    <name evidence="7" type="ORF">FB560_1496</name>
</gene>
<dbReference type="EMBL" id="VFOX01000001">
    <property type="protein sequence ID" value="TQL85862.1"/>
    <property type="molecule type" value="Genomic_DNA"/>
</dbReference>
<evidence type="ECO:0000256" key="2">
    <source>
        <dbReference type="ARBA" id="ARBA00023015"/>
    </source>
</evidence>
<organism evidence="7 8">
    <name type="scientific">Microbacterium saperdae</name>
    <dbReference type="NCBI Taxonomy" id="69368"/>
    <lineage>
        <taxon>Bacteria</taxon>
        <taxon>Bacillati</taxon>
        <taxon>Actinomycetota</taxon>
        <taxon>Actinomycetes</taxon>
        <taxon>Micrococcales</taxon>
        <taxon>Microbacteriaceae</taxon>
        <taxon>Microbacterium</taxon>
    </lineage>
</organism>
<evidence type="ECO:0000259" key="6">
    <source>
        <dbReference type="Pfam" id="PF08281"/>
    </source>
</evidence>
<dbReference type="AlphaFoldDB" id="A0A543BM12"/>
<proteinExistence type="inferred from homology"/>
<dbReference type="PANTHER" id="PTHR43133:SF8">
    <property type="entry name" value="RNA POLYMERASE SIGMA FACTOR HI_1459-RELATED"/>
    <property type="match status" value="1"/>
</dbReference>
<keyword evidence="8" id="KW-1185">Reference proteome</keyword>
<keyword evidence="4" id="KW-0238">DNA-binding</keyword>
<keyword evidence="5" id="KW-0804">Transcription</keyword>
<dbReference type="SUPFAM" id="SSF88659">
    <property type="entry name" value="Sigma3 and sigma4 domains of RNA polymerase sigma factors"/>
    <property type="match status" value="1"/>
</dbReference>
<dbReference type="PANTHER" id="PTHR43133">
    <property type="entry name" value="RNA POLYMERASE ECF-TYPE SIGMA FACTO"/>
    <property type="match status" value="1"/>
</dbReference>